<organism evidence="3 4">
    <name type="scientific">Poseidonibacter parvus</name>
    <dbReference type="NCBI Taxonomy" id="1850254"/>
    <lineage>
        <taxon>Bacteria</taxon>
        <taxon>Pseudomonadati</taxon>
        <taxon>Campylobacterota</taxon>
        <taxon>Epsilonproteobacteria</taxon>
        <taxon>Campylobacterales</taxon>
        <taxon>Arcobacteraceae</taxon>
        <taxon>Poseidonibacter</taxon>
    </lineage>
</organism>
<evidence type="ECO:0000313" key="3">
    <source>
        <dbReference type="EMBL" id="APW65858.1"/>
    </source>
</evidence>
<dbReference type="PANTHER" id="PTHR47642:SF5">
    <property type="entry name" value="ATP-DEPENDENT DNA HELICASE"/>
    <property type="match status" value="1"/>
</dbReference>
<feature type="domain" description="DNA helicase Pif1-like DEAD-box helicase" evidence="1">
    <location>
        <begin position="9"/>
        <end position="180"/>
    </location>
</feature>
<dbReference type="InterPro" id="IPR029491">
    <property type="entry name" value="Helicase_HTH"/>
</dbReference>
<reference evidence="3 4" key="1">
    <citation type="submission" date="2017-01" db="EMBL/GenBank/DDBJ databases">
        <title>Genome sequencing of Arcobacter sp. LPB0137.</title>
        <authorList>
            <person name="Lee G.-W."/>
            <person name="Yi H."/>
        </authorList>
    </citation>
    <scope>NUCLEOTIDE SEQUENCE [LARGE SCALE GENOMIC DNA]</scope>
    <source>
        <strain evidence="3 4">LPB0137</strain>
    </source>
</reference>
<evidence type="ECO:0000259" key="1">
    <source>
        <dbReference type="Pfam" id="PF05970"/>
    </source>
</evidence>
<dbReference type="KEGG" id="alp:LPB137_08305"/>
<accession>A0A1P8KMV4</accession>
<dbReference type="Gene3D" id="3.40.50.300">
    <property type="entry name" value="P-loop containing nucleotide triphosphate hydrolases"/>
    <property type="match status" value="1"/>
</dbReference>
<dbReference type="GO" id="GO:0006281">
    <property type="term" value="P:DNA repair"/>
    <property type="evidence" value="ECO:0007669"/>
    <property type="project" value="InterPro"/>
</dbReference>
<proteinExistence type="predicted"/>
<dbReference type="OrthoDB" id="9763659at2"/>
<sequence>MQETALKILKSGQNVFLTGSAGTGKTYILNEYILYLKSRKIIPTVVAPTGIAASHLNGQTIHSFFSLGIRDSIDEYFISNLLEKKYLQTRFKKLKVLIIDEISMVSPNVFTAIDMILQAFKQNDEAFGGVQVILSGDFFQLPPISQSNDSKRFAWQSPSWKALDLQTCYLEKKFRQDDNQLIFVLDEIRSGQISQKTYDILNDRHQKDLNIEFTPTKLYTHNMDVDRINNDELSRLESPSFAFNYESEGAKSNIEKLFKSALVQEELTLKKDAVVMFIKNNPEKYYINGTTGVVIDFSKDDKKLPIVKLSNGYVIKVEYEDWSIENDKGKVSAKISQIPLKLAWAITIHKSQGMTLDAAQIDLSKTFEVGQGYVALSRIKNIEGLKLMGFNEKALSVDPVILSIDPRIKQASKKAYDKIEAQDEKQLELINLSYIERLGGLIDQKAISKEREELDKEPVIEEKVANHIKTKNLIESSSTLSILAKSAGFSVSTIMKHLSTIKEEEPNFDISKYMPNLSTINKIKKVISEIENENKEEDFSEDGKIKLKPIFLKLNEEISYDDIKMVII</sequence>
<dbReference type="RefSeq" id="WP_076086952.1">
    <property type="nucleotide sequence ID" value="NZ_CP019070.1"/>
</dbReference>
<dbReference type="InterPro" id="IPR010285">
    <property type="entry name" value="DNA_helicase_pif1-like_DEAD"/>
</dbReference>
<dbReference type="CDD" id="cd18809">
    <property type="entry name" value="SF1_C_RecD"/>
    <property type="match status" value="1"/>
</dbReference>
<dbReference type="AlphaFoldDB" id="A0A1P8KMV4"/>
<dbReference type="CDD" id="cd18037">
    <property type="entry name" value="DEXSc_Pif1_like"/>
    <property type="match status" value="1"/>
</dbReference>
<dbReference type="InterPro" id="IPR051055">
    <property type="entry name" value="PIF1_helicase"/>
</dbReference>
<dbReference type="STRING" id="1850254.LPB137_08305"/>
<dbReference type="Proteomes" id="UP000186074">
    <property type="component" value="Chromosome"/>
</dbReference>
<keyword evidence="4" id="KW-1185">Reference proteome</keyword>
<dbReference type="SUPFAM" id="SSF52540">
    <property type="entry name" value="P-loop containing nucleoside triphosphate hydrolases"/>
    <property type="match status" value="2"/>
</dbReference>
<gene>
    <name evidence="3" type="ORF">LPB137_08305</name>
</gene>
<dbReference type="GO" id="GO:0003678">
    <property type="term" value="F:DNA helicase activity"/>
    <property type="evidence" value="ECO:0007669"/>
    <property type="project" value="InterPro"/>
</dbReference>
<name>A0A1P8KMV4_9BACT</name>
<dbReference type="PANTHER" id="PTHR47642">
    <property type="entry name" value="ATP-DEPENDENT DNA HELICASE"/>
    <property type="match status" value="1"/>
</dbReference>
<evidence type="ECO:0000313" key="4">
    <source>
        <dbReference type="Proteomes" id="UP000186074"/>
    </source>
</evidence>
<evidence type="ECO:0000259" key="2">
    <source>
        <dbReference type="Pfam" id="PF14493"/>
    </source>
</evidence>
<protein>
    <submittedName>
        <fullName evidence="3">Uncharacterized protein</fullName>
    </submittedName>
</protein>
<feature type="domain" description="Helicase Helix-turn-helix" evidence="2">
    <location>
        <begin position="467"/>
        <end position="567"/>
    </location>
</feature>
<dbReference type="InterPro" id="IPR027417">
    <property type="entry name" value="P-loop_NTPase"/>
</dbReference>
<dbReference type="EMBL" id="CP019070">
    <property type="protein sequence ID" value="APW65858.1"/>
    <property type="molecule type" value="Genomic_DNA"/>
</dbReference>
<dbReference type="Pfam" id="PF14493">
    <property type="entry name" value="HTH_40"/>
    <property type="match status" value="1"/>
</dbReference>
<dbReference type="GO" id="GO:0000723">
    <property type="term" value="P:telomere maintenance"/>
    <property type="evidence" value="ECO:0007669"/>
    <property type="project" value="InterPro"/>
</dbReference>
<dbReference type="Pfam" id="PF05970">
    <property type="entry name" value="PIF1"/>
    <property type="match status" value="1"/>
</dbReference>